<evidence type="ECO:0000313" key="1">
    <source>
        <dbReference type="EMBL" id="GFH09927.1"/>
    </source>
</evidence>
<name>A0A699YIA9_HAELA</name>
<dbReference type="Proteomes" id="UP000485058">
    <property type="component" value="Unassembled WGS sequence"/>
</dbReference>
<keyword evidence="2" id="KW-1185">Reference proteome</keyword>
<dbReference type="AlphaFoldDB" id="A0A699YIA9"/>
<organism evidence="1 2">
    <name type="scientific">Haematococcus lacustris</name>
    <name type="common">Green alga</name>
    <name type="synonym">Haematococcus pluvialis</name>
    <dbReference type="NCBI Taxonomy" id="44745"/>
    <lineage>
        <taxon>Eukaryota</taxon>
        <taxon>Viridiplantae</taxon>
        <taxon>Chlorophyta</taxon>
        <taxon>core chlorophytes</taxon>
        <taxon>Chlorophyceae</taxon>
        <taxon>CS clade</taxon>
        <taxon>Chlamydomonadales</taxon>
        <taxon>Haematococcaceae</taxon>
        <taxon>Haematococcus</taxon>
    </lineage>
</organism>
<dbReference type="EMBL" id="BLLF01000275">
    <property type="protein sequence ID" value="GFH09927.1"/>
    <property type="molecule type" value="Genomic_DNA"/>
</dbReference>
<proteinExistence type="predicted"/>
<reference evidence="1 2" key="1">
    <citation type="submission" date="2020-02" db="EMBL/GenBank/DDBJ databases">
        <title>Draft genome sequence of Haematococcus lacustris strain NIES-144.</title>
        <authorList>
            <person name="Morimoto D."/>
            <person name="Nakagawa S."/>
            <person name="Yoshida T."/>
            <person name="Sawayama S."/>
        </authorList>
    </citation>
    <scope>NUCLEOTIDE SEQUENCE [LARGE SCALE GENOMIC DNA]</scope>
    <source>
        <strain evidence="1 2">NIES-144</strain>
    </source>
</reference>
<accession>A0A699YIA9</accession>
<evidence type="ECO:0000313" key="2">
    <source>
        <dbReference type="Proteomes" id="UP000485058"/>
    </source>
</evidence>
<protein>
    <submittedName>
        <fullName evidence="1">Uncharacterized protein</fullName>
    </submittedName>
</protein>
<dbReference type="Pfam" id="PF00153">
    <property type="entry name" value="Mito_carr"/>
    <property type="match status" value="1"/>
</dbReference>
<comment type="caution">
    <text evidence="1">The sequence shown here is derived from an EMBL/GenBank/DDBJ whole genome shotgun (WGS) entry which is preliminary data.</text>
</comment>
<dbReference type="InterPro" id="IPR018108">
    <property type="entry name" value="MCP_transmembrane"/>
</dbReference>
<sequence>MGKAPAAEQQLGLGGAMLLGATAGAAGQLVAVPADFVKTQPKLQPHA</sequence>
<gene>
    <name evidence="1" type="ORF">HaLaN_05158</name>
</gene>